<gene>
    <name evidence="11" type="ORF">M9Y10_004265</name>
</gene>
<evidence type="ECO:0000256" key="3">
    <source>
        <dbReference type="ARBA" id="ARBA00022603"/>
    </source>
</evidence>
<dbReference type="SUPFAM" id="SSF53335">
    <property type="entry name" value="S-adenosyl-L-methionine-dependent methyltransferases"/>
    <property type="match status" value="1"/>
</dbReference>
<keyword evidence="8 9" id="KW-0539">Nucleus</keyword>
<dbReference type="InterPro" id="IPR030382">
    <property type="entry name" value="MeTrfase_TRM5/TYW2"/>
</dbReference>
<feature type="binding site" evidence="9">
    <location>
        <position position="285"/>
    </location>
    <ligand>
        <name>S-adenosyl-L-methionine</name>
        <dbReference type="ChEBI" id="CHEBI:59789"/>
    </ligand>
</feature>
<keyword evidence="4 9" id="KW-0808">Transferase</keyword>
<comment type="caution">
    <text evidence="11">The sequence shown here is derived from an EMBL/GenBank/DDBJ whole genome shotgun (WGS) entry which is preliminary data.</text>
</comment>
<dbReference type="PANTHER" id="PTHR23245:SF36">
    <property type="entry name" value="TRNA (GUANINE(37)-N1)-METHYLTRANSFERASE"/>
    <property type="match status" value="1"/>
</dbReference>
<evidence type="ECO:0000256" key="8">
    <source>
        <dbReference type="ARBA" id="ARBA00023242"/>
    </source>
</evidence>
<dbReference type="InterPro" id="IPR029063">
    <property type="entry name" value="SAM-dependent_MTases_sf"/>
</dbReference>
<comment type="catalytic activity">
    <reaction evidence="9">
        <text>guanosine(37) in tRNA + S-adenosyl-L-methionine = N(1)-methylguanosine(37) in tRNA + S-adenosyl-L-homocysteine + H(+)</text>
        <dbReference type="Rhea" id="RHEA:36899"/>
        <dbReference type="Rhea" id="RHEA-COMP:10145"/>
        <dbReference type="Rhea" id="RHEA-COMP:10147"/>
        <dbReference type="ChEBI" id="CHEBI:15378"/>
        <dbReference type="ChEBI" id="CHEBI:57856"/>
        <dbReference type="ChEBI" id="CHEBI:59789"/>
        <dbReference type="ChEBI" id="CHEBI:73542"/>
        <dbReference type="ChEBI" id="CHEBI:74269"/>
        <dbReference type="EC" id="2.1.1.228"/>
    </reaction>
</comment>
<protein>
    <recommendedName>
        <fullName evidence="9">tRNA (guanine(37)-N1)-methyltransferase</fullName>
        <ecNumber evidence="9">2.1.1.228</ecNumber>
    </recommendedName>
    <alternativeName>
        <fullName evidence="9">M1G-methyltransferase</fullName>
    </alternativeName>
    <alternativeName>
        <fullName evidence="9">tRNA [GM37] methyltransferase</fullName>
    </alternativeName>
    <alternativeName>
        <fullName evidence="9">tRNA methyltransferase 5 homolog</fullName>
    </alternativeName>
</protein>
<evidence type="ECO:0000256" key="2">
    <source>
        <dbReference type="ARBA" id="ARBA00022490"/>
    </source>
</evidence>
<evidence type="ECO:0000259" key="10">
    <source>
        <dbReference type="PROSITE" id="PS51684"/>
    </source>
</evidence>
<evidence type="ECO:0000313" key="12">
    <source>
        <dbReference type="Proteomes" id="UP001470230"/>
    </source>
</evidence>
<comment type="subcellular location">
    <subcellularLocation>
        <location evidence="9">Mitochondrion matrix</location>
    </subcellularLocation>
    <subcellularLocation>
        <location evidence="9">Nucleus</location>
    </subcellularLocation>
    <subcellularLocation>
        <location evidence="9">Cytoplasm</location>
    </subcellularLocation>
    <text evidence="9">Predominantly in the mitochondria and in the nucleus.</text>
</comment>
<comment type="similarity">
    <text evidence="1">Belongs to the class I-like SAM-binding methyltransferase superfamily. TRM5/TYW2 family.</text>
</comment>
<keyword evidence="3 9" id="KW-0489">Methyltransferase</keyword>
<dbReference type="Pfam" id="PF02475">
    <property type="entry name" value="TRM5-TYW2_MTfase"/>
    <property type="match status" value="1"/>
</dbReference>
<feature type="binding site" evidence="9">
    <location>
        <begin position="237"/>
        <end position="238"/>
    </location>
    <ligand>
        <name>S-adenosyl-L-methionine</name>
        <dbReference type="ChEBI" id="CHEBI:59789"/>
    </ligand>
</feature>
<keyword evidence="2 9" id="KW-0963">Cytoplasm</keyword>
<dbReference type="Gene3D" id="3.30.300.110">
    <property type="entry name" value="Met-10+ protein-like domains"/>
    <property type="match status" value="1"/>
</dbReference>
<feature type="domain" description="SAM-dependent methyltransferase TRM5/TYW2-type" evidence="10">
    <location>
        <begin position="109"/>
        <end position="367"/>
    </location>
</feature>
<accession>A0ABR2JRI3</accession>
<evidence type="ECO:0000256" key="5">
    <source>
        <dbReference type="ARBA" id="ARBA00022691"/>
    </source>
</evidence>
<comment type="similarity">
    <text evidence="9">Belongs to the TRM5 / TYW2 family.</text>
</comment>
<dbReference type="PROSITE" id="PS51684">
    <property type="entry name" value="SAM_MT_TRM5_TYW2"/>
    <property type="match status" value="1"/>
</dbReference>
<sequence>MIEDLKELKIKKTLNSFVVPKEKTNEVVKFLHKGNLIANYPSFKNVIDDANGRRIILAEGVDEIPDELKAMVGDVALAPHEIELDYHNLSLQELMKKFLPENCVIPSAFETIGHIARLNLLPEQQPYKKLIGQAFLLKNPAIKTVVSKVGTINNVFRNMDLEVLAGEPNFETEIKQSGYRFKLDFSKVYWNSRLEGEHDSLVNTFRENSIVADAMCGIGPFAVRAAKKKNCTVYANDLNPDSYKWLKINCELNGVADKVKCYNLDAREFIEQIFKDGGCDYIIMNLPKIAIEFLDAVAKGAKEYQKTARMPICYFHCFDDKEDGHDKSIKERAEAVLGMPLAHITIHKVRDVSPGKDMFRCSFDVSDLFQTKD</sequence>
<dbReference type="Proteomes" id="UP001470230">
    <property type="component" value="Unassembled WGS sequence"/>
</dbReference>
<organism evidence="11 12">
    <name type="scientific">Tritrichomonas musculus</name>
    <dbReference type="NCBI Taxonomy" id="1915356"/>
    <lineage>
        <taxon>Eukaryota</taxon>
        <taxon>Metamonada</taxon>
        <taxon>Parabasalia</taxon>
        <taxon>Tritrichomonadida</taxon>
        <taxon>Tritrichomonadidae</taxon>
        <taxon>Tritrichomonas</taxon>
    </lineage>
</organism>
<proteinExistence type="inferred from homology"/>
<dbReference type="EC" id="2.1.1.228" evidence="9"/>
<keyword evidence="5 9" id="KW-0949">S-adenosyl-L-methionine</keyword>
<evidence type="ECO:0000313" key="11">
    <source>
        <dbReference type="EMBL" id="KAK8881524.1"/>
    </source>
</evidence>
<keyword evidence="6 9" id="KW-0819">tRNA processing</keyword>
<dbReference type="InterPro" id="IPR025792">
    <property type="entry name" value="tRNA_Gua_MeTrfase_euk"/>
</dbReference>
<dbReference type="EMBL" id="JAPFFF010000010">
    <property type="protein sequence ID" value="KAK8881524.1"/>
    <property type="molecule type" value="Genomic_DNA"/>
</dbReference>
<reference evidence="11 12" key="1">
    <citation type="submission" date="2024-04" db="EMBL/GenBank/DDBJ databases">
        <title>Tritrichomonas musculus Genome.</title>
        <authorList>
            <person name="Alves-Ferreira E."/>
            <person name="Grigg M."/>
            <person name="Lorenzi H."/>
            <person name="Galac M."/>
        </authorList>
    </citation>
    <scope>NUCLEOTIDE SEQUENCE [LARGE SCALE GENOMIC DNA]</scope>
    <source>
        <strain evidence="11 12">EAF2021</strain>
    </source>
</reference>
<keyword evidence="7 9" id="KW-0496">Mitochondrion</keyword>
<feature type="binding site" evidence="9">
    <location>
        <begin position="265"/>
        <end position="266"/>
    </location>
    <ligand>
        <name>S-adenosyl-L-methionine</name>
        <dbReference type="ChEBI" id="CHEBI:59789"/>
    </ligand>
</feature>
<comment type="function">
    <text evidence="9">Specifically methylates the N1 position of guanosine-37 in various cytoplasmic and mitochondrial tRNAs. Methylation is not dependent on the nature of the nucleoside 5' of the target nucleoside. This is the first step in the biosynthesis of wybutosine (yW), a modified base adjacent to the anticodon of tRNAs and required for accurate decoding.</text>
</comment>
<keyword evidence="12" id="KW-1185">Reference proteome</keyword>
<dbReference type="InterPro" id="IPR056744">
    <property type="entry name" value="TRM5/TYW2-like_N"/>
</dbReference>
<feature type="binding site" evidence="9">
    <location>
        <position position="198"/>
    </location>
    <ligand>
        <name>S-adenosyl-L-methionine</name>
        <dbReference type="ChEBI" id="CHEBI:59789"/>
    </ligand>
</feature>
<dbReference type="Gene3D" id="3.40.50.150">
    <property type="entry name" value="Vaccinia Virus protein VP39"/>
    <property type="match status" value="1"/>
</dbReference>
<evidence type="ECO:0000256" key="1">
    <source>
        <dbReference type="ARBA" id="ARBA00009775"/>
    </source>
</evidence>
<dbReference type="InterPro" id="IPR056743">
    <property type="entry name" value="TRM5-TYW2-like_MTfase"/>
</dbReference>
<comment type="subunit">
    <text evidence="9">Monomer.</text>
</comment>
<evidence type="ECO:0000256" key="4">
    <source>
        <dbReference type="ARBA" id="ARBA00022679"/>
    </source>
</evidence>
<evidence type="ECO:0000256" key="6">
    <source>
        <dbReference type="ARBA" id="ARBA00022694"/>
    </source>
</evidence>
<name>A0ABR2JRI3_9EUKA</name>
<dbReference type="Pfam" id="PF25133">
    <property type="entry name" value="TYW2_N_2"/>
    <property type="match status" value="1"/>
</dbReference>
<evidence type="ECO:0000256" key="9">
    <source>
        <dbReference type="HAMAP-Rule" id="MF_03152"/>
    </source>
</evidence>
<dbReference type="HAMAP" id="MF_03152">
    <property type="entry name" value="TRM5"/>
    <property type="match status" value="1"/>
</dbReference>
<dbReference type="CDD" id="cd02440">
    <property type="entry name" value="AdoMet_MTases"/>
    <property type="match status" value="1"/>
</dbReference>
<evidence type="ECO:0000256" key="7">
    <source>
        <dbReference type="ARBA" id="ARBA00023128"/>
    </source>
</evidence>
<dbReference type="PANTHER" id="PTHR23245">
    <property type="entry name" value="TRNA METHYLTRANSFERASE"/>
    <property type="match status" value="1"/>
</dbReference>